<evidence type="ECO:0000259" key="2">
    <source>
        <dbReference type="Pfam" id="PF05239"/>
    </source>
</evidence>
<evidence type="ECO:0000256" key="1">
    <source>
        <dbReference type="SAM" id="MobiDB-lite"/>
    </source>
</evidence>
<accession>A0ABR6Z8R2</accession>
<evidence type="ECO:0000313" key="4">
    <source>
        <dbReference type="Proteomes" id="UP000646911"/>
    </source>
</evidence>
<keyword evidence="4" id="KW-1185">Reference proteome</keyword>
<dbReference type="EMBL" id="JACOFX010000004">
    <property type="protein sequence ID" value="MBC3908163.1"/>
    <property type="molecule type" value="Genomic_DNA"/>
</dbReference>
<proteinExistence type="predicted"/>
<protein>
    <submittedName>
        <fullName evidence="3">PRC-barrel domain-containing protein</fullName>
    </submittedName>
</protein>
<reference evidence="3 4" key="1">
    <citation type="submission" date="2020-08" db="EMBL/GenBank/DDBJ databases">
        <title>Novel species isolated from subtropical streams in China.</title>
        <authorList>
            <person name="Lu H."/>
        </authorList>
    </citation>
    <scope>NUCLEOTIDE SEQUENCE [LARGE SCALE GENOMIC DNA]</scope>
    <source>
        <strain evidence="3 4">NL8W</strain>
    </source>
</reference>
<name>A0ABR6Z8R2_9BURK</name>
<comment type="caution">
    <text evidence="3">The sequence shown here is derived from an EMBL/GenBank/DDBJ whole genome shotgun (WGS) entry which is preliminary data.</text>
</comment>
<dbReference type="SUPFAM" id="SSF50346">
    <property type="entry name" value="PRC-barrel domain"/>
    <property type="match status" value="1"/>
</dbReference>
<feature type="region of interest" description="Disordered" evidence="1">
    <location>
        <begin position="1"/>
        <end position="31"/>
    </location>
</feature>
<dbReference type="PANTHER" id="PTHR36505:SF1">
    <property type="entry name" value="BLR1072 PROTEIN"/>
    <property type="match status" value="1"/>
</dbReference>
<dbReference type="InterPro" id="IPR027275">
    <property type="entry name" value="PRC-brl_dom"/>
</dbReference>
<dbReference type="Proteomes" id="UP000646911">
    <property type="component" value="Unassembled WGS sequence"/>
</dbReference>
<dbReference type="InterPro" id="IPR011033">
    <property type="entry name" value="PRC_barrel-like_sf"/>
</dbReference>
<feature type="domain" description="PRC-barrel" evidence="2">
    <location>
        <begin position="27"/>
        <end position="100"/>
    </location>
</feature>
<dbReference type="RefSeq" id="WP_186953706.1">
    <property type="nucleotide sequence ID" value="NZ_JACOFX010000004.1"/>
</dbReference>
<gene>
    <name evidence="3" type="ORF">H8L47_11405</name>
</gene>
<organism evidence="3 4">
    <name type="scientific">Undibacterium umbellatum</name>
    <dbReference type="NCBI Taxonomy" id="2762300"/>
    <lineage>
        <taxon>Bacteria</taxon>
        <taxon>Pseudomonadati</taxon>
        <taxon>Pseudomonadota</taxon>
        <taxon>Betaproteobacteria</taxon>
        <taxon>Burkholderiales</taxon>
        <taxon>Oxalobacteraceae</taxon>
        <taxon>Undibacterium</taxon>
    </lineage>
</organism>
<dbReference type="Gene3D" id="2.30.30.240">
    <property type="entry name" value="PRC-barrel domain"/>
    <property type="match status" value="1"/>
</dbReference>
<feature type="compositionally biased region" description="Polar residues" evidence="1">
    <location>
        <begin position="1"/>
        <end position="21"/>
    </location>
</feature>
<dbReference type="PANTHER" id="PTHR36505">
    <property type="entry name" value="BLR1072 PROTEIN"/>
    <property type="match status" value="1"/>
</dbReference>
<evidence type="ECO:0000313" key="3">
    <source>
        <dbReference type="EMBL" id="MBC3908163.1"/>
    </source>
</evidence>
<sequence>MIDTTSSTYTPNGPAVSSNGHQGPGPELMGANTLTGNNVVNQADENLGDIKEIMLDMRTGRVAYAVVAFGGILTIGEKLFAVPWSALTLDTLNKRFVLNIEKTRFENAPGFDSDNWPDMANQAWADSIHSYYGLTV</sequence>
<dbReference type="Pfam" id="PF05239">
    <property type="entry name" value="PRC"/>
    <property type="match status" value="1"/>
</dbReference>